<dbReference type="SUPFAM" id="SSF141523">
    <property type="entry name" value="L,D-transpeptidase catalytic domain-like"/>
    <property type="match status" value="1"/>
</dbReference>
<dbReference type="Gene3D" id="1.10.101.10">
    <property type="entry name" value="PGBD-like superfamily/PGBD"/>
    <property type="match status" value="1"/>
</dbReference>
<evidence type="ECO:0000256" key="2">
    <source>
        <dbReference type="ARBA" id="ARBA00005992"/>
    </source>
</evidence>
<dbReference type="InterPro" id="IPR005490">
    <property type="entry name" value="LD_TPept_cat_dom"/>
</dbReference>
<keyword evidence="4 7" id="KW-0133">Cell shape</keyword>
<dbReference type="CDD" id="cd16913">
    <property type="entry name" value="YkuD_like"/>
    <property type="match status" value="1"/>
</dbReference>
<comment type="similarity">
    <text evidence="2">Belongs to the YkuD family.</text>
</comment>
<comment type="caution">
    <text evidence="9">The sequence shown here is derived from an EMBL/GenBank/DDBJ whole genome shotgun (WGS) entry which is preliminary data.</text>
</comment>
<name>A0ABT7QVQ3_9BACT</name>
<evidence type="ECO:0000313" key="9">
    <source>
        <dbReference type="EMBL" id="MDM5270910.1"/>
    </source>
</evidence>
<dbReference type="Pfam" id="PF03734">
    <property type="entry name" value="YkuD"/>
    <property type="match status" value="1"/>
</dbReference>
<keyword evidence="10" id="KW-1185">Reference proteome</keyword>
<gene>
    <name evidence="9" type="ORF">PGH07_01815</name>
</gene>
<keyword evidence="3" id="KW-0808">Transferase</keyword>
<evidence type="ECO:0000259" key="8">
    <source>
        <dbReference type="PROSITE" id="PS52029"/>
    </source>
</evidence>
<dbReference type="Gene3D" id="2.40.440.10">
    <property type="entry name" value="L,D-transpeptidase catalytic domain-like"/>
    <property type="match status" value="1"/>
</dbReference>
<sequence>MKKIIFLLIHTLLFASAPDQVLKIYQAKYSLCHGQTNYQITECLLNGSINYYRLRGDRNRYRRVSKTQFREQELKGNVYHYVMTLMPRTKRYQGLKNYIDYLYSIREQYTPPRFRGNKEEDIIRIKRVLNLLQDSRLREDTEITERFERAILEFQRRHGLEVDGVIGPNTKRELKQSIHSIITKVKKNLELERIASPKGSKYILVNIPEFKMYYYIDHKPVLDMKVIVGKPNMRTPVLIQTMKYIVKNPRWNVPPSIYAKEYAHKSMSYLKRNGFAFDSQGKLYQKEGPDNALGLVKFLFPNRYNVYMHDTPTKPLFHKRVRAFSHGCIRLEKPMELLHKLGYEYDTDENEKVALSEQIPVYVEYHTVWVDEEGIVQFRNDIYGYEWKLFN</sequence>
<feature type="active site" description="Nucleophile" evidence="7">
    <location>
        <position position="328"/>
    </location>
</feature>
<evidence type="ECO:0000256" key="6">
    <source>
        <dbReference type="ARBA" id="ARBA00023316"/>
    </source>
</evidence>
<dbReference type="SUPFAM" id="SSF47090">
    <property type="entry name" value="PGBD-like"/>
    <property type="match status" value="1"/>
</dbReference>
<dbReference type="PANTHER" id="PTHR41533:SF2">
    <property type="entry name" value="BLR7131 PROTEIN"/>
    <property type="match status" value="1"/>
</dbReference>
<dbReference type="InterPro" id="IPR038063">
    <property type="entry name" value="Transpep_catalytic_dom"/>
</dbReference>
<organism evidence="9 10">
    <name type="scientific">Sulfurovum zhangzhouensis</name>
    <dbReference type="NCBI Taxonomy" id="3019067"/>
    <lineage>
        <taxon>Bacteria</taxon>
        <taxon>Pseudomonadati</taxon>
        <taxon>Campylobacterota</taxon>
        <taxon>Epsilonproteobacteria</taxon>
        <taxon>Campylobacterales</taxon>
        <taxon>Sulfurovaceae</taxon>
        <taxon>Sulfurovum</taxon>
    </lineage>
</organism>
<evidence type="ECO:0000256" key="5">
    <source>
        <dbReference type="ARBA" id="ARBA00022984"/>
    </source>
</evidence>
<dbReference type="InterPro" id="IPR036365">
    <property type="entry name" value="PGBD-like_sf"/>
</dbReference>
<evidence type="ECO:0000256" key="4">
    <source>
        <dbReference type="ARBA" id="ARBA00022960"/>
    </source>
</evidence>
<protein>
    <submittedName>
        <fullName evidence="9">L,D-transpeptidase family protein</fullName>
    </submittedName>
</protein>
<dbReference type="InterPro" id="IPR036366">
    <property type="entry name" value="PGBDSf"/>
</dbReference>
<evidence type="ECO:0000256" key="7">
    <source>
        <dbReference type="PROSITE-ProRule" id="PRU01373"/>
    </source>
</evidence>
<dbReference type="EMBL" id="JAQIBD010000001">
    <property type="protein sequence ID" value="MDM5270910.1"/>
    <property type="molecule type" value="Genomic_DNA"/>
</dbReference>
<evidence type="ECO:0000256" key="1">
    <source>
        <dbReference type="ARBA" id="ARBA00004752"/>
    </source>
</evidence>
<evidence type="ECO:0000313" key="10">
    <source>
        <dbReference type="Proteomes" id="UP001169069"/>
    </source>
</evidence>
<dbReference type="PROSITE" id="PS52029">
    <property type="entry name" value="LD_TPASE"/>
    <property type="match status" value="1"/>
</dbReference>
<dbReference type="RefSeq" id="WP_289412186.1">
    <property type="nucleotide sequence ID" value="NZ_JAQIBD010000001.1"/>
</dbReference>
<feature type="domain" description="L,D-TPase catalytic" evidence="8">
    <location>
        <begin position="201"/>
        <end position="356"/>
    </location>
</feature>
<keyword evidence="6 7" id="KW-0961">Cell wall biogenesis/degradation</keyword>
<reference evidence="9" key="1">
    <citation type="submission" date="2023-01" db="EMBL/GenBank/DDBJ databases">
        <title>Sulfurovum sp. zt1-1 genome assembly.</title>
        <authorList>
            <person name="Wang J."/>
        </authorList>
    </citation>
    <scope>NUCLEOTIDE SEQUENCE</scope>
    <source>
        <strain evidence="9">Zt1-1</strain>
    </source>
</reference>
<dbReference type="PANTHER" id="PTHR41533">
    <property type="entry name" value="L,D-TRANSPEPTIDASE HI_1667-RELATED"/>
    <property type="match status" value="1"/>
</dbReference>
<dbReference type="Pfam" id="PF01471">
    <property type="entry name" value="PG_binding_1"/>
    <property type="match status" value="1"/>
</dbReference>
<dbReference type="InterPro" id="IPR002477">
    <property type="entry name" value="Peptidoglycan-bd-like"/>
</dbReference>
<feature type="active site" description="Proton donor/acceptor" evidence="7">
    <location>
        <position position="309"/>
    </location>
</feature>
<evidence type="ECO:0000256" key="3">
    <source>
        <dbReference type="ARBA" id="ARBA00022679"/>
    </source>
</evidence>
<proteinExistence type="inferred from homology"/>
<keyword evidence="5 7" id="KW-0573">Peptidoglycan synthesis</keyword>
<comment type="pathway">
    <text evidence="1 7">Cell wall biogenesis; peptidoglycan biosynthesis.</text>
</comment>
<accession>A0ABT7QVQ3</accession>
<dbReference type="InterPro" id="IPR052905">
    <property type="entry name" value="LD-transpeptidase_YkuD-like"/>
</dbReference>
<dbReference type="Proteomes" id="UP001169069">
    <property type="component" value="Unassembled WGS sequence"/>
</dbReference>